<dbReference type="EMBL" id="OU503042">
    <property type="protein sequence ID" value="CAI9765580.1"/>
    <property type="molecule type" value="Genomic_DNA"/>
</dbReference>
<comment type="subcellular location">
    <subcellularLocation>
        <location evidence="1">Nucleus</location>
    </subcellularLocation>
</comment>
<evidence type="ECO:0000256" key="5">
    <source>
        <dbReference type="SAM" id="MobiDB-lite"/>
    </source>
</evidence>
<protein>
    <recommendedName>
        <fullName evidence="6">BHLH domain-containing protein</fullName>
    </recommendedName>
</protein>
<dbReference type="InterPro" id="IPR044278">
    <property type="entry name" value="BHLH95-like"/>
</dbReference>
<dbReference type="InterPro" id="IPR054502">
    <property type="entry name" value="bHLH-TF_ACT-like_plant"/>
</dbReference>
<reference evidence="7" key="1">
    <citation type="submission" date="2023-05" db="EMBL/GenBank/DDBJ databases">
        <authorList>
            <person name="Huff M."/>
        </authorList>
    </citation>
    <scope>NUCLEOTIDE SEQUENCE</scope>
</reference>
<feature type="region of interest" description="Disordered" evidence="5">
    <location>
        <begin position="45"/>
        <end position="102"/>
    </location>
</feature>
<evidence type="ECO:0000256" key="1">
    <source>
        <dbReference type="ARBA" id="ARBA00004123"/>
    </source>
</evidence>
<accession>A0AAD2DW96</accession>
<dbReference type="PANTHER" id="PTHR46772:SF8">
    <property type="entry name" value="TRANSCRIPTION FACTOR BHLH95"/>
    <property type="match status" value="1"/>
</dbReference>
<evidence type="ECO:0000256" key="3">
    <source>
        <dbReference type="ARBA" id="ARBA00023163"/>
    </source>
</evidence>
<dbReference type="GO" id="GO:0005634">
    <property type="term" value="C:nucleus"/>
    <property type="evidence" value="ECO:0007669"/>
    <property type="project" value="UniProtKB-SubCell"/>
</dbReference>
<evidence type="ECO:0000256" key="4">
    <source>
        <dbReference type="ARBA" id="ARBA00023242"/>
    </source>
</evidence>
<dbReference type="Pfam" id="PF00010">
    <property type="entry name" value="HLH"/>
    <property type="match status" value="1"/>
</dbReference>
<dbReference type="Proteomes" id="UP000834106">
    <property type="component" value="Chromosome 7"/>
</dbReference>
<evidence type="ECO:0000313" key="7">
    <source>
        <dbReference type="EMBL" id="CAI9765580.1"/>
    </source>
</evidence>
<proteinExistence type="predicted"/>
<dbReference type="GO" id="GO:0046983">
    <property type="term" value="F:protein dimerization activity"/>
    <property type="evidence" value="ECO:0007669"/>
    <property type="project" value="InterPro"/>
</dbReference>
<evidence type="ECO:0000313" key="8">
    <source>
        <dbReference type="Proteomes" id="UP000834106"/>
    </source>
</evidence>
<dbReference type="InterPro" id="IPR011598">
    <property type="entry name" value="bHLH_dom"/>
</dbReference>
<name>A0AAD2DW96_9LAMI</name>
<dbReference type="PROSITE" id="PS50888">
    <property type="entry name" value="BHLH"/>
    <property type="match status" value="1"/>
</dbReference>
<keyword evidence="3" id="KW-0804">Transcription</keyword>
<dbReference type="GO" id="GO:0009960">
    <property type="term" value="P:endosperm development"/>
    <property type="evidence" value="ECO:0007669"/>
    <property type="project" value="InterPro"/>
</dbReference>
<evidence type="ECO:0000259" key="6">
    <source>
        <dbReference type="PROSITE" id="PS50888"/>
    </source>
</evidence>
<dbReference type="Gene3D" id="4.10.280.10">
    <property type="entry name" value="Helix-loop-helix DNA-binding domain"/>
    <property type="match status" value="1"/>
</dbReference>
<keyword evidence="4" id="KW-0539">Nucleus</keyword>
<sequence>MSEGGNGNERFLWDDDLWDFPIPGNTEGITKEHLDRRMMDFININSPEPEDEVAKDVQVSTPMAPPPPPPKPPTAAGRKRKAAGGADKGKAEKVGGESDHEMHILSERERRKKMRDMFDCLHSLLPQIPAKADKSTIVDEAVTYIRSLQETLEKLQKMKLDRIHGRTSTGFDPFIFAPKLAMESREAFLAEQGASTSTAIAIPPVPKFPNTTNFRTYTSANVVLNTFGDDAHISICAAKKPGLFTAICYVLEKYRLQVVSAQVSSNQCRSMYMIHAHANGLSEHFPVEEIYKKAAGEIMRWVSA</sequence>
<dbReference type="CDD" id="cd11393">
    <property type="entry name" value="bHLH_AtbHLH_like"/>
    <property type="match status" value="1"/>
</dbReference>
<dbReference type="InterPro" id="IPR045239">
    <property type="entry name" value="bHLH95_bHLH"/>
</dbReference>
<dbReference type="GO" id="GO:0003700">
    <property type="term" value="F:DNA-binding transcription factor activity"/>
    <property type="evidence" value="ECO:0007669"/>
    <property type="project" value="InterPro"/>
</dbReference>
<feature type="compositionally biased region" description="Basic and acidic residues" evidence="5">
    <location>
        <begin position="87"/>
        <end position="102"/>
    </location>
</feature>
<keyword evidence="8" id="KW-1185">Reference proteome</keyword>
<dbReference type="AlphaFoldDB" id="A0AAD2DW96"/>
<dbReference type="InterPro" id="IPR036638">
    <property type="entry name" value="HLH_DNA-bd_sf"/>
</dbReference>
<keyword evidence="2" id="KW-0805">Transcription regulation</keyword>
<dbReference type="SUPFAM" id="SSF47459">
    <property type="entry name" value="HLH, helix-loop-helix DNA-binding domain"/>
    <property type="match status" value="1"/>
</dbReference>
<evidence type="ECO:0000256" key="2">
    <source>
        <dbReference type="ARBA" id="ARBA00023015"/>
    </source>
</evidence>
<feature type="domain" description="BHLH" evidence="6">
    <location>
        <begin position="98"/>
        <end position="148"/>
    </location>
</feature>
<dbReference type="Pfam" id="PF22754">
    <property type="entry name" value="bHLH-TF_ACT-like_plant"/>
    <property type="match status" value="1"/>
</dbReference>
<dbReference type="SMART" id="SM00353">
    <property type="entry name" value="HLH"/>
    <property type="match status" value="1"/>
</dbReference>
<organism evidence="7 8">
    <name type="scientific">Fraxinus pennsylvanica</name>
    <dbReference type="NCBI Taxonomy" id="56036"/>
    <lineage>
        <taxon>Eukaryota</taxon>
        <taxon>Viridiplantae</taxon>
        <taxon>Streptophyta</taxon>
        <taxon>Embryophyta</taxon>
        <taxon>Tracheophyta</taxon>
        <taxon>Spermatophyta</taxon>
        <taxon>Magnoliopsida</taxon>
        <taxon>eudicotyledons</taxon>
        <taxon>Gunneridae</taxon>
        <taxon>Pentapetalae</taxon>
        <taxon>asterids</taxon>
        <taxon>lamiids</taxon>
        <taxon>Lamiales</taxon>
        <taxon>Oleaceae</taxon>
        <taxon>Oleeae</taxon>
        <taxon>Fraxinus</taxon>
    </lineage>
</organism>
<gene>
    <name evidence="7" type="ORF">FPE_LOCUS13010</name>
</gene>
<dbReference type="PANTHER" id="PTHR46772">
    <property type="entry name" value="BHLH DOMAIN-CONTAINING PROTEIN"/>
    <property type="match status" value="1"/>
</dbReference>
<feature type="compositionally biased region" description="Pro residues" evidence="5">
    <location>
        <begin position="63"/>
        <end position="73"/>
    </location>
</feature>